<dbReference type="InterPro" id="IPR050142">
    <property type="entry name" value="MADS-box/MEF2_TF"/>
</dbReference>
<dbReference type="PANTHER" id="PTHR48019">
    <property type="entry name" value="SERUM RESPONSE FACTOR HOMOLOG"/>
    <property type="match status" value="1"/>
</dbReference>
<dbReference type="EMBL" id="KP241061">
    <property type="protein sequence ID" value="AIZ95387.1"/>
    <property type="molecule type" value="Genomic_DNA"/>
</dbReference>
<organism evidence="7">
    <name type="scientific">Erycina pusilla</name>
    <dbReference type="NCBI Taxonomy" id="154679"/>
    <lineage>
        <taxon>Eukaryota</taxon>
        <taxon>Viridiplantae</taxon>
        <taxon>Streptophyta</taxon>
        <taxon>Embryophyta</taxon>
        <taxon>Tracheophyta</taxon>
        <taxon>Spermatophyta</taxon>
        <taxon>Magnoliopsida</taxon>
        <taxon>Liliopsida</taxon>
        <taxon>Asparagales</taxon>
        <taxon>Orchidaceae</taxon>
        <taxon>Epidendroideae</taxon>
        <taxon>Cymbidieae</taxon>
        <taxon>Oncidiinae</taxon>
        <taxon>Erycina</taxon>
    </lineage>
</organism>
<feature type="domain" description="MADS-box" evidence="6">
    <location>
        <begin position="1"/>
        <end position="61"/>
    </location>
</feature>
<dbReference type="PROSITE" id="PS50066">
    <property type="entry name" value="MADS_BOX_2"/>
    <property type="match status" value="1"/>
</dbReference>
<dbReference type="GO" id="GO:0045944">
    <property type="term" value="P:positive regulation of transcription by RNA polymerase II"/>
    <property type="evidence" value="ECO:0007669"/>
    <property type="project" value="InterPro"/>
</dbReference>
<dbReference type="InterPro" id="IPR033896">
    <property type="entry name" value="MEF2-like_N"/>
</dbReference>
<evidence type="ECO:0000259" key="6">
    <source>
        <dbReference type="PROSITE" id="PS50066"/>
    </source>
</evidence>
<dbReference type="Pfam" id="PF00319">
    <property type="entry name" value="SRF-TF"/>
    <property type="match status" value="1"/>
</dbReference>
<sequence>MGRVKLQIRKIESNTNRQVTFSKRRNGLIKKAYELSILCDIDIALIMFSPSRRLSYFSGLRRIEDIFCRFINLPEHEIAELKMDRDSLMRIISKLQCETDVSAHLSNGAAMSNVEKLQQETSKCMQHLQECLEQLRYFDVDPIAISTSTTLADLESYEKFFMDSLALVLLSNSHQLVQTYDPPTVQLQPEHGELFNASNQHFQHWMTNYFSNPNEFLRNDKLDDLLKTQFNQEFERDTWQQDFTAKEFHSSQNPLDLKGAKLVEEVNDQLFTHAGKGVRICLARLCCVVDYTVIL</sequence>
<evidence type="ECO:0000256" key="5">
    <source>
        <dbReference type="ARBA" id="ARBA00023242"/>
    </source>
</evidence>
<dbReference type="GO" id="GO:0000977">
    <property type="term" value="F:RNA polymerase II transcription regulatory region sequence-specific DNA binding"/>
    <property type="evidence" value="ECO:0007669"/>
    <property type="project" value="InterPro"/>
</dbReference>
<dbReference type="GO" id="GO:0005634">
    <property type="term" value="C:nucleus"/>
    <property type="evidence" value="ECO:0007669"/>
    <property type="project" value="UniProtKB-SubCell"/>
</dbReference>
<dbReference type="PRINTS" id="PR00404">
    <property type="entry name" value="MADSDOMAIN"/>
</dbReference>
<evidence type="ECO:0000256" key="2">
    <source>
        <dbReference type="ARBA" id="ARBA00023015"/>
    </source>
</evidence>
<dbReference type="PROSITE" id="PS00350">
    <property type="entry name" value="MADS_BOX_1"/>
    <property type="match status" value="1"/>
</dbReference>
<keyword evidence="5" id="KW-0539">Nucleus</keyword>
<keyword evidence="2" id="KW-0805">Transcription regulation</keyword>
<dbReference type="InterPro" id="IPR036879">
    <property type="entry name" value="TF_MADSbox_sf"/>
</dbReference>
<dbReference type="SMART" id="SM00432">
    <property type="entry name" value="MADS"/>
    <property type="match status" value="1"/>
</dbReference>
<dbReference type="CDD" id="cd00265">
    <property type="entry name" value="MADS_MEF2_like"/>
    <property type="match status" value="1"/>
</dbReference>
<name>A0A1L1WKX4_9ASPA</name>
<evidence type="ECO:0000256" key="3">
    <source>
        <dbReference type="ARBA" id="ARBA00023125"/>
    </source>
</evidence>
<keyword evidence="3" id="KW-0238">DNA-binding</keyword>
<comment type="subcellular location">
    <subcellularLocation>
        <location evidence="1">Nucleus</location>
    </subcellularLocation>
</comment>
<dbReference type="Gene3D" id="3.40.1810.10">
    <property type="entry name" value="Transcription factor, MADS-box"/>
    <property type="match status" value="1"/>
</dbReference>
<dbReference type="InterPro" id="IPR002100">
    <property type="entry name" value="TF_MADSbox"/>
</dbReference>
<accession>A0A1L1WKX4</accession>
<gene>
    <name evidence="7" type="primary">MADS41</name>
</gene>
<dbReference type="SUPFAM" id="SSF55455">
    <property type="entry name" value="SRF-like"/>
    <property type="match status" value="1"/>
</dbReference>
<reference evidence="7" key="1">
    <citation type="submission" date="2014-11" db="EMBL/GenBank/DDBJ databases">
        <title>Draft genome sequences of the model orchid Erycina pusilla.</title>
        <authorList>
            <person name="Lin C.-S."/>
            <person name="Huang Y.-T."/>
            <person name="Albert V.A."/>
            <person name="Lin S.-Y."/>
            <person name="Ou C.-I."/>
            <person name="Hsu C.-T."/>
            <person name="Liao D.-C."/>
            <person name="Wu F.-H."/>
            <person name="Chang W.-J."/>
            <person name="Shih M.-C."/>
            <person name="Su Y.-H."/>
            <person name="Ho B.-C."/>
            <person name="Yu S.-L."/>
            <person name="Chan M.-T."/>
            <person name="Chen J.J.W."/>
        </authorList>
    </citation>
    <scope>NUCLEOTIDE SEQUENCE</scope>
</reference>
<protein>
    <submittedName>
        <fullName evidence="7">MADS41</fullName>
    </submittedName>
</protein>
<proteinExistence type="predicted"/>
<keyword evidence="4" id="KW-0804">Transcription</keyword>
<evidence type="ECO:0000256" key="1">
    <source>
        <dbReference type="ARBA" id="ARBA00004123"/>
    </source>
</evidence>
<evidence type="ECO:0000256" key="4">
    <source>
        <dbReference type="ARBA" id="ARBA00023163"/>
    </source>
</evidence>
<dbReference type="AlphaFoldDB" id="A0A1L1WKX4"/>
<dbReference type="FunFam" id="3.40.1810.10:FF:000028">
    <property type="entry name" value="Agamous-like MADS-box protein AGL66 isoform A"/>
    <property type="match status" value="1"/>
</dbReference>
<dbReference type="GO" id="GO:0046983">
    <property type="term" value="F:protein dimerization activity"/>
    <property type="evidence" value="ECO:0007669"/>
    <property type="project" value="InterPro"/>
</dbReference>
<evidence type="ECO:0000313" key="7">
    <source>
        <dbReference type="EMBL" id="AIZ95387.1"/>
    </source>
</evidence>